<reference evidence="1" key="1">
    <citation type="submission" date="2016-10" db="EMBL/GenBank/DDBJ databases">
        <authorList>
            <person name="Benchimol M."/>
            <person name="Almeida L.G."/>
            <person name="Vasconcelos A.T."/>
            <person name="Perreira-Neves A."/>
            <person name="Rosa I.A."/>
            <person name="Tasca T."/>
            <person name="Bogo M.R."/>
            <person name="de Souza W."/>
        </authorList>
    </citation>
    <scope>NUCLEOTIDE SEQUENCE [LARGE SCALE GENOMIC DNA]</scope>
    <source>
        <strain evidence="1">K</strain>
    </source>
</reference>
<organism evidence="1 2">
    <name type="scientific">Tritrichomonas foetus</name>
    <dbReference type="NCBI Taxonomy" id="1144522"/>
    <lineage>
        <taxon>Eukaryota</taxon>
        <taxon>Metamonada</taxon>
        <taxon>Parabasalia</taxon>
        <taxon>Tritrichomonadida</taxon>
        <taxon>Tritrichomonadidae</taxon>
        <taxon>Tritrichomonas</taxon>
    </lineage>
</organism>
<dbReference type="Proteomes" id="UP000179807">
    <property type="component" value="Unassembled WGS sequence"/>
</dbReference>
<comment type="caution">
    <text evidence="1">The sequence shown here is derived from an EMBL/GenBank/DDBJ whole genome shotgun (WGS) entry which is preliminary data.</text>
</comment>
<evidence type="ECO:0000313" key="1">
    <source>
        <dbReference type="EMBL" id="OHT10656.1"/>
    </source>
</evidence>
<dbReference type="Pfam" id="PF03266">
    <property type="entry name" value="NTPase_1"/>
    <property type="match status" value="1"/>
</dbReference>
<dbReference type="InterPro" id="IPR004948">
    <property type="entry name" value="Nuc-triphosphatase_THEP1"/>
</dbReference>
<protein>
    <submittedName>
        <fullName evidence="1">Uncharacterized protein</fullName>
    </submittedName>
</protein>
<dbReference type="OrthoDB" id="10613115at2759"/>
<dbReference type="EMBL" id="MLAK01000605">
    <property type="protein sequence ID" value="OHT10656.1"/>
    <property type="molecule type" value="Genomic_DNA"/>
</dbReference>
<gene>
    <name evidence="1" type="ORF">TRFO_04158</name>
</gene>
<dbReference type="SUPFAM" id="SSF52540">
    <property type="entry name" value="P-loop containing nucleoside triphosphate hydrolases"/>
    <property type="match status" value="1"/>
</dbReference>
<accession>A0A1J4KI96</accession>
<evidence type="ECO:0000313" key="2">
    <source>
        <dbReference type="Proteomes" id="UP000179807"/>
    </source>
</evidence>
<dbReference type="InterPro" id="IPR027417">
    <property type="entry name" value="P-loop_NTPase"/>
</dbReference>
<name>A0A1J4KI96_9EUKA</name>
<proteinExistence type="predicted"/>
<dbReference type="AlphaFoldDB" id="A0A1J4KI96"/>
<keyword evidence="2" id="KW-1185">Reference proteome</keyword>
<dbReference type="GeneID" id="94826431"/>
<dbReference type="GO" id="GO:0017111">
    <property type="term" value="F:ribonucleoside triphosphate phosphatase activity"/>
    <property type="evidence" value="ECO:0007669"/>
    <property type="project" value="InterPro"/>
</dbReference>
<dbReference type="Gene3D" id="3.40.50.300">
    <property type="entry name" value="P-loop containing nucleotide triphosphate hydrolases"/>
    <property type="match status" value="1"/>
</dbReference>
<dbReference type="VEuPathDB" id="TrichDB:TRFO_04158"/>
<sequence>MSLKSCFIVTGPIQSGKTYFMSQLINEAKDQYPMIGFTEKCLYKGKDRIGYDLYLNLNGSHYQFPFVRIKERITLNDPNLFQFDNETITNVKKLLENKTIVEKPPLLYFDEYGKIESKGKGLFSAMKTIINQIDFQNVRFSTIFATRKQNLDVLLKNIGNDFNLKVSPSMLSLPCDEKTRRKFMDDIINSLR</sequence>
<dbReference type="RefSeq" id="XP_068363792.1">
    <property type="nucleotide sequence ID" value="XM_068491727.1"/>
</dbReference>